<feature type="transmembrane region" description="Helical" evidence="4">
    <location>
        <begin position="75"/>
        <end position="94"/>
    </location>
</feature>
<keyword evidence="1 4" id="KW-0812">Transmembrane</keyword>
<proteinExistence type="predicted"/>
<accession>A0ABM3ZYW1</accession>
<name>A0ABM3ZYW1_ZIZJJ</name>
<feature type="transmembrane region" description="Helical" evidence="4">
    <location>
        <begin position="106"/>
        <end position="129"/>
    </location>
</feature>
<evidence type="ECO:0000256" key="2">
    <source>
        <dbReference type="ARBA" id="ARBA00022989"/>
    </source>
</evidence>
<dbReference type="InterPro" id="IPR030184">
    <property type="entry name" value="WAT1-related"/>
</dbReference>
<feature type="transmembrane region" description="Helical" evidence="4">
    <location>
        <begin position="6"/>
        <end position="23"/>
    </location>
</feature>
<evidence type="ECO:0000313" key="6">
    <source>
        <dbReference type="RefSeq" id="XP_060669645.1"/>
    </source>
</evidence>
<keyword evidence="5" id="KW-1185">Reference proteome</keyword>
<reference evidence="6" key="1">
    <citation type="submission" date="2025-08" db="UniProtKB">
        <authorList>
            <consortium name="RefSeq"/>
        </authorList>
    </citation>
    <scope>IDENTIFICATION</scope>
    <source>
        <tissue evidence="6">Seedling</tissue>
    </source>
</reference>
<organism evidence="5 6">
    <name type="scientific">Ziziphus jujuba</name>
    <name type="common">Chinese jujube</name>
    <name type="synonym">Ziziphus sativa</name>
    <dbReference type="NCBI Taxonomy" id="326968"/>
    <lineage>
        <taxon>Eukaryota</taxon>
        <taxon>Viridiplantae</taxon>
        <taxon>Streptophyta</taxon>
        <taxon>Embryophyta</taxon>
        <taxon>Tracheophyta</taxon>
        <taxon>Spermatophyta</taxon>
        <taxon>Magnoliopsida</taxon>
        <taxon>eudicotyledons</taxon>
        <taxon>Gunneridae</taxon>
        <taxon>Pentapetalae</taxon>
        <taxon>rosids</taxon>
        <taxon>fabids</taxon>
        <taxon>Rosales</taxon>
        <taxon>Rhamnaceae</taxon>
        <taxon>Paliureae</taxon>
        <taxon>Ziziphus</taxon>
    </lineage>
</organism>
<feature type="transmembrane region" description="Helical" evidence="4">
    <location>
        <begin position="35"/>
        <end position="55"/>
    </location>
</feature>
<dbReference type="RefSeq" id="XP_060669645.1">
    <property type="nucleotide sequence ID" value="XM_060813662.1"/>
</dbReference>
<gene>
    <name evidence="6" type="primary">LOC107428734</name>
</gene>
<evidence type="ECO:0000256" key="4">
    <source>
        <dbReference type="SAM" id="Phobius"/>
    </source>
</evidence>
<keyword evidence="3 4" id="KW-0472">Membrane</keyword>
<protein>
    <submittedName>
        <fullName evidence="6">WAT1-related protein At5g40210</fullName>
    </submittedName>
</protein>
<dbReference type="Proteomes" id="UP001652623">
    <property type="component" value="Chromosome 12"/>
</dbReference>
<keyword evidence="2 4" id="KW-1133">Transmembrane helix</keyword>
<sequence>MERLGITATMVIMEFLDVVLYTINKAATITGMSNYVYVSSSNAFGFFFLPTSLFYYSSSTQILKYVGIGLSSPTLATAMSDIAPAFAFILAVISRLLDSQLSVSSALIFFLSLYRRLYQTLSIFVLYYGSIRLESEKQPTKEHWQCNFNSRGINSDFIQRLPSHKWYFYAH</sequence>
<dbReference type="PANTHER" id="PTHR31218">
    <property type="entry name" value="WAT1-RELATED PROTEIN"/>
    <property type="match status" value="1"/>
</dbReference>
<evidence type="ECO:0000256" key="1">
    <source>
        <dbReference type="ARBA" id="ARBA00022692"/>
    </source>
</evidence>
<evidence type="ECO:0000256" key="3">
    <source>
        <dbReference type="ARBA" id="ARBA00023136"/>
    </source>
</evidence>
<evidence type="ECO:0000313" key="5">
    <source>
        <dbReference type="Proteomes" id="UP001652623"/>
    </source>
</evidence>
<dbReference type="GeneID" id="107428734"/>